<dbReference type="Gene3D" id="3.40.140.10">
    <property type="entry name" value="Cytidine Deaminase, domain 2"/>
    <property type="match status" value="1"/>
</dbReference>
<keyword evidence="1" id="KW-0645">Protease</keyword>
<dbReference type="EMBL" id="VNIM01000083">
    <property type="protein sequence ID" value="TVV71614.1"/>
    <property type="molecule type" value="Genomic_DNA"/>
</dbReference>
<dbReference type="GO" id="GO:0008270">
    <property type="term" value="F:zinc ion binding"/>
    <property type="evidence" value="ECO:0007669"/>
    <property type="project" value="TreeGrafter"/>
</dbReference>
<protein>
    <submittedName>
        <fullName evidence="7">M67 family metallopeptidase</fullName>
    </submittedName>
</protein>
<name>A0A558QWU5_9SPHN</name>
<dbReference type="InterPro" id="IPR051929">
    <property type="entry name" value="VirAsm_ModProt"/>
</dbReference>
<dbReference type="PROSITE" id="PS50249">
    <property type="entry name" value="MPN"/>
    <property type="match status" value="1"/>
</dbReference>
<proteinExistence type="predicted"/>
<dbReference type="InterPro" id="IPR037518">
    <property type="entry name" value="MPN"/>
</dbReference>
<keyword evidence="3" id="KW-0378">Hydrolase</keyword>
<dbReference type="CDD" id="cd08070">
    <property type="entry name" value="MPN_like"/>
    <property type="match status" value="1"/>
</dbReference>
<dbReference type="Pfam" id="PF14464">
    <property type="entry name" value="Prok-JAB"/>
    <property type="match status" value="1"/>
</dbReference>
<evidence type="ECO:0000313" key="8">
    <source>
        <dbReference type="Proteomes" id="UP000318681"/>
    </source>
</evidence>
<evidence type="ECO:0000256" key="4">
    <source>
        <dbReference type="ARBA" id="ARBA00022833"/>
    </source>
</evidence>
<keyword evidence="2" id="KW-0479">Metal-binding</keyword>
<reference evidence="7 8" key="1">
    <citation type="submission" date="2019-07" db="EMBL/GenBank/DDBJ databases">
        <title>Sphingomonas solaris sp. nov., isolated from a solar panel from Boston, Massachusetts.</title>
        <authorList>
            <person name="Tanner K."/>
            <person name="Pascual J."/>
            <person name="Mancuso C."/>
            <person name="Pereto J."/>
            <person name="Khalil A."/>
            <person name="Vilanova C."/>
        </authorList>
    </citation>
    <scope>NUCLEOTIDE SEQUENCE [LARGE SCALE GENOMIC DNA]</scope>
    <source>
        <strain evidence="7 8">R4DWN</strain>
    </source>
</reference>
<evidence type="ECO:0000256" key="2">
    <source>
        <dbReference type="ARBA" id="ARBA00022723"/>
    </source>
</evidence>
<dbReference type="SUPFAM" id="SSF102712">
    <property type="entry name" value="JAB1/MPN domain"/>
    <property type="match status" value="1"/>
</dbReference>
<keyword evidence="8" id="KW-1185">Reference proteome</keyword>
<sequence length="122" mass="12475">MLAHAAETPAVEVCGLLFGTADEIVDARACANVAADPARRFEVDPAALFAAMRAERAGGPGLIGGYHSHPSGDPTPSPCDAAMAEPGRLWLLIGGGRITAWWSVTGGPLHGMFAPVDLDIAG</sequence>
<dbReference type="PANTHER" id="PTHR34858:SF1">
    <property type="entry name" value="CYSO-CYSTEINE PEPTIDASE"/>
    <property type="match status" value="1"/>
</dbReference>
<evidence type="ECO:0000256" key="5">
    <source>
        <dbReference type="ARBA" id="ARBA00023049"/>
    </source>
</evidence>
<dbReference type="GO" id="GO:0008235">
    <property type="term" value="F:metalloexopeptidase activity"/>
    <property type="evidence" value="ECO:0007669"/>
    <property type="project" value="TreeGrafter"/>
</dbReference>
<evidence type="ECO:0000259" key="6">
    <source>
        <dbReference type="PROSITE" id="PS50249"/>
    </source>
</evidence>
<dbReference type="OrthoDB" id="9802958at2"/>
<evidence type="ECO:0000313" key="7">
    <source>
        <dbReference type="EMBL" id="TVV71614.1"/>
    </source>
</evidence>
<feature type="domain" description="MPN" evidence="6">
    <location>
        <begin position="1"/>
        <end position="119"/>
    </location>
</feature>
<dbReference type="PANTHER" id="PTHR34858">
    <property type="entry name" value="CYSO-CYSTEINE PEPTIDASE"/>
    <property type="match status" value="1"/>
</dbReference>
<dbReference type="GO" id="GO:0006508">
    <property type="term" value="P:proteolysis"/>
    <property type="evidence" value="ECO:0007669"/>
    <property type="project" value="UniProtKB-KW"/>
</dbReference>
<organism evidence="7 8">
    <name type="scientific">Alterirhizorhabdus solaris</name>
    <dbReference type="NCBI Taxonomy" id="2529389"/>
    <lineage>
        <taxon>Bacteria</taxon>
        <taxon>Pseudomonadati</taxon>
        <taxon>Pseudomonadota</taxon>
        <taxon>Alphaproteobacteria</taxon>
        <taxon>Sphingomonadales</taxon>
        <taxon>Rhizorhabdaceae</taxon>
        <taxon>Alterirhizorhabdus</taxon>
    </lineage>
</organism>
<keyword evidence="5" id="KW-0482">Metalloprotease</keyword>
<evidence type="ECO:0000256" key="3">
    <source>
        <dbReference type="ARBA" id="ARBA00022801"/>
    </source>
</evidence>
<accession>A0A558QWU5</accession>
<dbReference type="AlphaFoldDB" id="A0A558QWU5"/>
<dbReference type="InterPro" id="IPR028090">
    <property type="entry name" value="JAB_dom_prok"/>
</dbReference>
<keyword evidence="4" id="KW-0862">Zinc</keyword>
<comment type="caution">
    <text evidence="7">The sequence shown here is derived from an EMBL/GenBank/DDBJ whole genome shotgun (WGS) entry which is preliminary data.</text>
</comment>
<gene>
    <name evidence="7" type="ORF">FOY91_16440</name>
</gene>
<evidence type="ECO:0000256" key="1">
    <source>
        <dbReference type="ARBA" id="ARBA00022670"/>
    </source>
</evidence>
<dbReference type="Proteomes" id="UP000318681">
    <property type="component" value="Unassembled WGS sequence"/>
</dbReference>